<proteinExistence type="predicted"/>
<dbReference type="OrthoDB" id="3250044at2759"/>
<dbReference type="Gene3D" id="3.90.1200.10">
    <property type="match status" value="1"/>
</dbReference>
<name>A0A2T3AZC6_AMORE</name>
<organism evidence="2 3">
    <name type="scientific">Amorphotheca resinae ATCC 22711</name>
    <dbReference type="NCBI Taxonomy" id="857342"/>
    <lineage>
        <taxon>Eukaryota</taxon>
        <taxon>Fungi</taxon>
        <taxon>Dikarya</taxon>
        <taxon>Ascomycota</taxon>
        <taxon>Pezizomycotina</taxon>
        <taxon>Leotiomycetes</taxon>
        <taxon>Helotiales</taxon>
        <taxon>Amorphothecaceae</taxon>
        <taxon>Amorphotheca</taxon>
    </lineage>
</organism>
<dbReference type="SUPFAM" id="SSF56112">
    <property type="entry name" value="Protein kinase-like (PK-like)"/>
    <property type="match status" value="1"/>
</dbReference>
<protein>
    <recommendedName>
        <fullName evidence="1">Aminoglycoside phosphotransferase domain-containing protein</fullName>
    </recommendedName>
</protein>
<evidence type="ECO:0000313" key="3">
    <source>
        <dbReference type="Proteomes" id="UP000241818"/>
    </source>
</evidence>
<gene>
    <name evidence="2" type="ORF">M430DRAFT_35267</name>
</gene>
<dbReference type="Proteomes" id="UP000241818">
    <property type="component" value="Unassembled WGS sequence"/>
</dbReference>
<dbReference type="GeneID" id="36574791"/>
<keyword evidence="3" id="KW-1185">Reference proteome</keyword>
<dbReference type="Pfam" id="PF01636">
    <property type="entry name" value="APH"/>
    <property type="match status" value="1"/>
</dbReference>
<dbReference type="PANTHER" id="PTHR21310">
    <property type="entry name" value="AMINOGLYCOSIDE PHOSPHOTRANSFERASE-RELATED-RELATED"/>
    <property type="match status" value="1"/>
</dbReference>
<evidence type="ECO:0000259" key="1">
    <source>
        <dbReference type="Pfam" id="PF01636"/>
    </source>
</evidence>
<dbReference type="CDD" id="cd05120">
    <property type="entry name" value="APH_ChoK_like"/>
    <property type="match status" value="1"/>
</dbReference>
<feature type="domain" description="Aminoglycoside phosphotransferase" evidence="1">
    <location>
        <begin position="40"/>
        <end position="232"/>
    </location>
</feature>
<accession>A0A2T3AZC6</accession>
<evidence type="ECO:0000313" key="2">
    <source>
        <dbReference type="EMBL" id="PSS16482.1"/>
    </source>
</evidence>
<sequence length="264" mass="30471">MLRKAGHRLYGRPSAYELVQRLPFGLYLKYLGDPDGFCNEFNALQMVRQYTSVPVPQPLDLVIMPTESDDPFYSHDAYLLTSRVPGIPLSRCHDLLSDKDGAEFVAQMQDYLTQVRAIPKTVSPEYAICDTLGGACRDPRIHEANPVGPFVDEAAFSQVLRNPDEPSRRGHKVVFTHADLNSRNILVDRVIRPDGSRGWTVTGIVDWENSGYYPEYWDYTKALFEGFRYTQRWRDFMHDIFKPFGDLSKEFEIEKRSWEEGDYV</sequence>
<dbReference type="AlphaFoldDB" id="A0A2T3AZC6"/>
<dbReference type="InterPro" id="IPR011009">
    <property type="entry name" value="Kinase-like_dom_sf"/>
</dbReference>
<dbReference type="InterPro" id="IPR051678">
    <property type="entry name" value="AGP_Transferase"/>
</dbReference>
<dbReference type="STRING" id="857342.A0A2T3AZC6"/>
<dbReference type="RefSeq" id="XP_024719990.1">
    <property type="nucleotide sequence ID" value="XM_024866710.1"/>
</dbReference>
<dbReference type="PANTHER" id="PTHR21310:SF58">
    <property type="entry name" value="AMINOGLYCOSIDE PHOSPHOTRANSFERASE DOMAIN-CONTAINING PROTEIN"/>
    <property type="match status" value="1"/>
</dbReference>
<dbReference type="InterPro" id="IPR002575">
    <property type="entry name" value="Aminoglycoside_PTrfase"/>
</dbReference>
<dbReference type="InParanoid" id="A0A2T3AZC6"/>
<dbReference type="EMBL" id="KZ679012">
    <property type="protein sequence ID" value="PSS16482.1"/>
    <property type="molecule type" value="Genomic_DNA"/>
</dbReference>
<reference evidence="2 3" key="1">
    <citation type="journal article" date="2018" name="New Phytol.">
        <title>Comparative genomics and transcriptomics depict ericoid mycorrhizal fungi as versatile saprotrophs and plant mutualists.</title>
        <authorList>
            <person name="Martino E."/>
            <person name="Morin E."/>
            <person name="Grelet G.A."/>
            <person name="Kuo A."/>
            <person name="Kohler A."/>
            <person name="Daghino S."/>
            <person name="Barry K.W."/>
            <person name="Cichocki N."/>
            <person name="Clum A."/>
            <person name="Dockter R.B."/>
            <person name="Hainaut M."/>
            <person name="Kuo R.C."/>
            <person name="LaButti K."/>
            <person name="Lindahl B.D."/>
            <person name="Lindquist E.A."/>
            <person name="Lipzen A."/>
            <person name="Khouja H.R."/>
            <person name="Magnuson J."/>
            <person name="Murat C."/>
            <person name="Ohm R.A."/>
            <person name="Singer S.W."/>
            <person name="Spatafora J.W."/>
            <person name="Wang M."/>
            <person name="Veneault-Fourrey C."/>
            <person name="Henrissat B."/>
            <person name="Grigoriev I.V."/>
            <person name="Martin F.M."/>
            <person name="Perotto S."/>
        </authorList>
    </citation>
    <scope>NUCLEOTIDE SEQUENCE [LARGE SCALE GENOMIC DNA]</scope>
    <source>
        <strain evidence="2 3">ATCC 22711</strain>
    </source>
</reference>